<gene>
    <name evidence="2" type="ORF">AVDCRST_MAG10-402</name>
</gene>
<feature type="non-terminal residue" evidence="2">
    <location>
        <position position="1"/>
    </location>
</feature>
<feature type="compositionally biased region" description="Basic residues" evidence="1">
    <location>
        <begin position="27"/>
        <end position="37"/>
    </location>
</feature>
<evidence type="ECO:0000313" key="2">
    <source>
        <dbReference type="EMBL" id="CAA9215918.1"/>
    </source>
</evidence>
<protein>
    <submittedName>
        <fullName evidence="2">Uncharacterized protein</fullName>
    </submittedName>
</protein>
<evidence type="ECO:0000256" key="1">
    <source>
        <dbReference type="SAM" id="MobiDB-lite"/>
    </source>
</evidence>
<accession>A0A6J4H660</accession>
<dbReference type="EMBL" id="CADCTB010000025">
    <property type="protein sequence ID" value="CAA9215918.1"/>
    <property type="molecule type" value="Genomic_DNA"/>
</dbReference>
<proteinExistence type="predicted"/>
<feature type="region of interest" description="Disordered" evidence="1">
    <location>
        <begin position="1"/>
        <end position="85"/>
    </location>
</feature>
<name>A0A6J4H660_9ACTN</name>
<sequence>AAHPRHQPVGLEPDHRRPGVGPDAPHSRRVGHHHLAGQRRSSPGGPRDLRQDAGDGAVRIPLRDLGAAAPPDPQAVGRLARRPLL</sequence>
<dbReference type="AlphaFoldDB" id="A0A6J4H660"/>
<feature type="non-terminal residue" evidence="2">
    <location>
        <position position="85"/>
    </location>
</feature>
<reference evidence="2" key="1">
    <citation type="submission" date="2020-02" db="EMBL/GenBank/DDBJ databases">
        <authorList>
            <person name="Meier V. D."/>
        </authorList>
    </citation>
    <scope>NUCLEOTIDE SEQUENCE</scope>
    <source>
        <strain evidence="2">AVDCRST_MAG10</strain>
    </source>
</reference>
<organism evidence="2">
    <name type="scientific">uncultured Acidimicrobiales bacterium</name>
    <dbReference type="NCBI Taxonomy" id="310071"/>
    <lineage>
        <taxon>Bacteria</taxon>
        <taxon>Bacillati</taxon>
        <taxon>Actinomycetota</taxon>
        <taxon>Acidimicrobiia</taxon>
        <taxon>Acidimicrobiales</taxon>
        <taxon>environmental samples</taxon>
    </lineage>
</organism>